<sequence length="133" mass="14612">MLLVSSSCASRLVRHTGPSRPFVSIIFPSAAAASLRCFPLCRPRGAAAVRTPARHFGNAPSRVRPVETSPEHMWRQSERETSASVIVVIMIIVPLWLFALSAESQERKRDALRAWALAQRASHQPTGAAEEKV</sequence>
<keyword evidence="1" id="KW-0812">Transmembrane</keyword>
<dbReference type="GeneID" id="26902507"/>
<evidence type="ECO:0000313" key="3">
    <source>
        <dbReference type="Proteomes" id="UP000037923"/>
    </source>
</evidence>
<keyword evidence="3" id="KW-1185">Reference proteome</keyword>
<dbReference type="EMBL" id="LGTL01000003">
    <property type="protein sequence ID" value="KPA84122.1"/>
    <property type="molecule type" value="Genomic_DNA"/>
</dbReference>
<dbReference type="EMBL" id="LGTL01000003">
    <property type="protein sequence ID" value="KPA84123.1"/>
    <property type="molecule type" value="Genomic_DNA"/>
</dbReference>
<comment type="caution">
    <text evidence="2">The sequence shown here is derived from an EMBL/GenBank/DDBJ whole genome shotgun (WGS) entry which is preliminary data.</text>
</comment>
<dbReference type="RefSeq" id="XP_015662561.1">
    <property type="nucleotide sequence ID" value="XM_015799083.1"/>
</dbReference>
<keyword evidence="1" id="KW-0472">Membrane</keyword>
<dbReference type="AlphaFoldDB" id="A0A0N0DYK8"/>
<dbReference type="VEuPathDB" id="TriTrypDB:LpyrH10_03_3630"/>
<evidence type="ECO:0008006" key="4">
    <source>
        <dbReference type="Google" id="ProtNLM"/>
    </source>
</evidence>
<name>A0A0N0DYK8_LEPPY</name>
<dbReference type="RefSeq" id="XP_015662562.1">
    <property type="nucleotide sequence ID" value="XM_015799084.1"/>
</dbReference>
<dbReference type="OMA" id="TPACHFG"/>
<gene>
    <name evidence="2" type="ORF">ABB37_02212</name>
</gene>
<organism evidence="2 3">
    <name type="scientific">Leptomonas pyrrhocoris</name>
    <name type="common">Firebug parasite</name>
    <dbReference type="NCBI Taxonomy" id="157538"/>
    <lineage>
        <taxon>Eukaryota</taxon>
        <taxon>Discoba</taxon>
        <taxon>Euglenozoa</taxon>
        <taxon>Kinetoplastea</taxon>
        <taxon>Metakinetoplastina</taxon>
        <taxon>Trypanosomatida</taxon>
        <taxon>Trypanosomatidae</taxon>
        <taxon>Leishmaniinae</taxon>
        <taxon>Leptomonas</taxon>
    </lineage>
</organism>
<dbReference type="Proteomes" id="UP000037923">
    <property type="component" value="Unassembled WGS sequence"/>
</dbReference>
<accession>A0A0N0DYK8</accession>
<proteinExistence type="predicted"/>
<evidence type="ECO:0000313" key="2">
    <source>
        <dbReference type="EMBL" id="KPA84122.1"/>
    </source>
</evidence>
<keyword evidence="1" id="KW-1133">Transmembrane helix</keyword>
<evidence type="ECO:0000256" key="1">
    <source>
        <dbReference type="SAM" id="Phobius"/>
    </source>
</evidence>
<reference evidence="2 3" key="1">
    <citation type="submission" date="2015-07" db="EMBL/GenBank/DDBJ databases">
        <title>High-quality genome of monoxenous trypanosomatid Leptomonas pyrrhocoris.</title>
        <authorList>
            <person name="Flegontov P."/>
            <person name="Butenko A."/>
            <person name="Firsov S."/>
            <person name="Vlcek C."/>
            <person name="Logacheva M.D."/>
            <person name="Field M."/>
            <person name="Filatov D."/>
            <person name="Flegontova O."/>
            <person name="Gerasimov E."/>
            <person name="Jackson A.P."/>
            <person name="Kelly S."/>
            <person name="Opperdoes F."/>
            <person name="O'Reilly A."/>
            <person name="Votypka J."/>
            <person name="Yurchenko V."/>
            <person name="Lukes J."/>
        </authorList>
    </citation>
    <scope>NUCLEOTIDE SEQUENCE [LARGE SCALE GENOMIC DNA]</scope>
    <source>
        <strain evidence="2">H10</strain>
    </source>
</reference>
<dbReference type="OrthoDB" id="258590at2759"/>
<protein>
    <recommendedName>
        <fullName evidence="4">Transmembrane protein</fullName>
    </recommendedName>
</protein>
<feature type="transmembrane region" description="Helical" evidence="1">
    <location>
        <begin position="81"/>
        <end position="100"/>
    </location>
</feature>